<dbReference type="Proteomes" id="UP001321749">
    <property type="component" value="Unassembled WGS sequence"/>
</dbReference>
<dbReference type="InterPro" id="IPR036864">
    <property type="entry name" value="Zn2-C6_fun-type_DNA-bd_sf"/>
</dbReference>
<dbReference type="GO" id="GO:0000981">
    <property type="term" value="F:DNA-binding transcription factor activity, RNA polymerase II-specific"/>
    <property type="evidence" value="ECO:0007669"/>
    <property type="project" value="InterPro"/>
</dbReference>
<keyword evidence="5" id="KW-1185">Reference proteome</keyword>
<evidence type="ECO:0000259" key="3">
    <source>
        <dbReference type="PROSITE" id="PS50048"/>
    </source>
</evidence>
<dbReference type="PROSITE" id="PS50048">
    <property type="entry name" value="ZN2_CY6_FUNGAL_2"/>
    <property type="match status" value="1"/>
</dbReference>
<dbReference type="SMART" id="SM00066">
    <property type="entry name" value="GAL4"/>
    <property type="match status" value="1"/>
</dbReference>
<reference evidence="4" key="1">
    <citation type="journal article" date="2023" name="Mol. Phylogenet. Evol.">
        <title>Genome-scale phylogeny and comparative genomics of the fungal order Sordariales.</title>
        <authorList>
            <person name="Hensen N."/>
            <person name="Bonometti L."/>
            <person name="Westerberg I."/>
            <person name="Brannstrom I.O."/>
            <person name="Guillou S."/>
            <person name="Cros-Aarteil S."/>
            <person name="Calhoun S."/>
            <person name="Haridas S."/>
            <person name="Kuo A."/>
            <person name="Mondo S."/>
            <person name="Pangilinan J."/>
            <person name="Riley R."/>
            <person name="LaButti K."/>
            <person name="Andreopoulos B."/>
            <person name="Lipzen A."/>
            <person name="Chen C."/>
            <person name="Yan M."/>
            <person name="Daum C."/>
            <person name="Ng V."/>
            <person name="Clum A."/>
            <person name="Steindorff A."/>
            <person name="Ohm R.A."/>
            <person name="Martin F."/>
            <person name="Silar P."/>
            <person name="Natvig D.O."/>
            <person name="Lalanne C."/>
            <person name="Gautier V."/>
            <person name="Ament-Velasquez S.L."/>
            <person name="Kruys A."/>
            <person name="Hutchinson M.I."/>
            <person name="Powell A.J."/>
            <person name="Barry K."/>
            <person name="Miller A.N."/>
            <person name="Grigoriev I.V."/>
            <person name="Debuchy R."/>
            <person name="Gladieux P."/>
            <person name="Hiltunen Thoren M."/>
            <person name="Johannesson H."/>
        </authorList>
    </citation>
    <scope>NUCLEOTIDE SEQUENCE</scope>
    <source>
        <strain evidence="4">PSN324</strain>
    </source>
</reference>
<dbReference type="AlphaFoldDB" id="A0AAV9HCF8"/>
<evidence type="ECO:0000313" key="4">
    <source>
        <dbReference type="EMBL" id="KAK4458343.1"/>
    </source>
</evidence>
<dbReference type="SUPFAM" id="SSF57701">
    <property type="entry name" value="Zn2/Cys6 DNA-binding domain"/>
    <property type="match status" value="1"/>
</dbReference>
<feature type="region of interest" description="Disordered" evidence="2">
    <location>
        <begin position="267"/>
        <end position="292"/>
    </location>
</feature>
<feature type="compositionally biased region" description="Low complexity" evidence="2">
    <location>
        <begin position="281"/>
        <end position="292"/>
    </location>
</feature>
<name>A0AAV9HCF8_9PEZI</name>
<dbReference type="PANTHER" id="PTHR47657:SF13">
    <property type="entry name" value="ZN(2)-C6 FUNGAL-TYPE DOMAIN-CONTAINING PROTEIN-RELATED"/>
    <property type="match status" value="1"/>
</dbReference>
<feature type="region of interest" description="Disordered" evidence="2">
    <location>
        <begin position="1"/>
        <end position="21"/>
    </location>
</feature>
<comment type="caution">
    <text evidence="4">The sequence shown here is derived from an EMBL/GenBank/DDBJ whole genome shotgun (WGS) entry which is preliminary data.</text>
</comment>
<keyword evidence="1" id="KW-0539">Nucleus</keyword>
<dbReference type="PROSITE" id="PS00463">
    <property type="entry name" value="ZN2_CY6_FUNGAL_1"/>
    <property type="match status" value="1"/>
</dbReference>
<evidence type="ECO:0000313" key="5">
    <source>
        <dbReference type="Proteomes" id="UP001321749"/>
    </source>
</evidence>
<dbReference type="InterPro" id="IPR052400">
    <property type="entry name" value="Zn2-C6_fungal_TF"/>
</dbReference>
<evidence type="ECO:0000256" key="1">
    <source>
        <dbReference type="ARBA" id="ARBA00023242"/>
    </source>
</evidence>
<sequence length="505" mass="55431">MESASSCSARKPIRPHRKSRTGCSTCKRRKVKCDEEKPCSNCVRFDLPCNLVSDNTHLQYASPSTTTRRGRGRPRKTWTAVLSDRPSALVAAGDGSSPLASTILDVTVDPTPINVDHAELLLHFVSTTAGTLGGHECPRMLRFWMHNVPHIGLSRSFVLHFVLALAAFHLAYLSNQEIGVDEKDVDTHHAVMRPRRRRAEYLAVAQEHLTAGVSGFTSQLSRPSPDNCGALYLGATMISYCTFADGPSSREDLLVCTGIRRGDGACESEDAGMMSDDNGVSSPAAASSSSSPGAWMPFVSGVRLISETFGSDVLFAGPLKPLVSGPPPILEGPVYARDGFPRLDWEEALDGLRGFIVGVVASDGDTSTSRDTSPTHDPSLEALDKLIGIYQAIYGRRSPDGEIKCDGPPQNQFVFGWLYCLELEFARYVRRHDPCALLVLAHFAVLLEQNTVQGGWYVEGWREHIIARVGEVLADSHFSEWMHWPMEQVAHKRERDGRPSHRHQG</sequence>
<dbReference type="GO" id="GO:0008270">
    <property type="term" value="F:zinc ion binding"/>
    <property type="evidence" value="ECO:0007669"/>
    <property type="project" value="InterPro"/>
</dbReference>
<proteinExistence type="predicted"/>
<dbReference type="InterPro" id="IPR001138">
    <property type="entry name" value="Zn2Cys6_DnaBD"/>
</dbReference>
<dbReference type="CDD" id="cd00067">
    <property type="entry name" value="GAL4"/>
    <property type="match status" value="1"/>
</dbReference>
<reference evidence="4" key="2">
    <citation type="submission" date="2023-06" db="EMBL/GenBank/DDBJ databases">
        <authorList>
            <consortium name="Lawrence Berkeley National Laboratory"/>
            <person name="Mondo S.J."/>
            <person name="Hensen N."/>
            <person name="Bonometti L."/>
            <person name="Westerberg I."/>
            <person name="Brannstrom I.O."/>
            <person name="Guillou S."/>
            <person name="Cros-Aarteil S."/>
            <person name="Calhoun S."/>
            <person name="Haridas S."/>
            <person name="Kuo A."/>
            <person name="Pangilinan J."/>
            <person name="Riley R."/>
            <person name="Labutti K."/>
            <person name="Andreopoulos B."/>
            <person name="Lipzen A."/>
            <person name="Chen C."/>
            <person name="Yanf M."/>
            <person name="Daum C."/>
            <person name="Ng V."/>
            <person name="Clum A."/>
            <person name="Steindorff A."/>
            <person name="Ohm R."/>
            <person name="Martin F."/>
            <person name="Silar P."/>
            <person name="Natvig D."/>
            <person name="Lalanne C."/>
            <person name="Gautier V."/>
            <person name="Ament-Velasquez S.L."/>
            <person name="Kruys A."/>
            <person name="Hutchinson M.I."/>
            <person name="Powell A.J."/>
            <person name="Barry K."/>
            <person name="Miller A.N."/>
            <person name="Grigoriev I.V."/>
            <person name="Debuchy R."/>
            <person name="Gladieux P."/>
            <person name="Thoren M.H."/>
            <person name="Johannesson H."/>
        </authorList>
    </citation>
    <scope>NUCLEOTIDE SEQUENCE</scope>
    <source>
        <strain evidence="4">PSN324</strain>
    </source>
</reference>
<protein>
    <recommendedName>
        <fullName evidence="3">Zn(2)-C6 fungal-type domain-containing protein</fullName>
    </recommendedName>
</protein>
<dbReference type="PANTHER" id="PTHR47657">
    <property type="entry name" value="STEROL REGULATORY ELEMENT-BINDING PROTEIN ECM22"/>
    <property type="match status" value="1"/>
</dbReference>
<organism evidence="4 5">
    <name type="scientific">Cladorrhinum samala</name>
    <dbReference type="NCBI Taxonomy" id="585594"/>
    <lineage>
        <taxon>Eukaryota</taxon>
        <taxon>Fungi</taxon>
        <taxon>Dikarya</taxon>
        <taxon>Ascomycota</taxon>
        <taxon>Pezizomycotina</taxon>
        <taxon>Sordariomycetes</taxon>
        <taxon>Sordariomycetidae</taxon>
        <taxon>Sordariales</taxon>
        <taxon>Podosporaceae</taxon>
        <taxon>Cladorrhinum</taxon>
    </lineage>
</organism>
<gene>
    <name evidence="4" type="ORF">QBC42DRAFT_315026</name>
</gene>
<feature type="compositionally biased region" description="Basic residues" evidence="2">
    <location>
        <begin position="11"/>
        <end position="21"/>
    </location>
</feature>
<accession>A0AAV9HCF8</accession>
<dbReference type="EMBL" id="MU865073">
    <property type="protein sequence ID" value="KAK4458343.1"/>
    <property type="molecule type" value="Genomic_DNA"/>
</dbReference>
<dbReference type="Gene3D" id="4.10.240.10">
    <property type="entry name" value="Zn(2)-C6 fungal-type DNA-binding domain"/>
    <property type="match status" value="1"/>
</dbReference>
<evidence type="ECO:0000256" key="2">
    <source>
        <dbReference type="SAM" id="MobiDB-lite"/>
    </source>
</evidence>
<dbReference type="Pfam" id="PF00172">
    <property type="entry name" value="Zn_clus"/>
    <property type="match status" value="1"/>
</dbReference>
<feature type="domain" description="Zn(2)-C6 fungal-type" evidence="3">
    <location>
        <begin position="22"/>
        <end position="51"/>
    </location>
</feature>